<accession>A0A8S2VTK7</accession>
<protein>
    <submittedName>
        <fullName evidence="6">Uncharacterized protein</fullName>
    </submittedName>
</protein>
<evidence type="ECO:0000313" key="7">
    <source>
        <dbReference type="Proteomes" id="UP000682733"/>
    </source>
</evidence>
<dbReference type="SUPFAM" id="SSF48065">
    <property type="entry name" value="DBL homology domain (DH-domain)"/>
    <property type="match status" value="1"/>
</dbReference>
<dbReference type="PROSITE" id="PS50010">
    <property type="entry name" value="DH_2"/>
    <property type="match status" value="1"/>
</dbReference>
<dbReference type="InterPro" id="IPR001452">
    <property type="entry name" value="SH3_domain"/>
</dbReference>
<name>A0A8S2VTK7_9BILA</name>
<dbReference type="PANTHER" id="PTHR45834">
    <property type="entry name" value="RHO GUANINE NUCLEOTIDE EXCHANGE FACTOR 9-RELATED"/>
    <property type="match status" value="1"/>
</dbReference>
<evidence type="ECO:0000256" key="2">
    <source>
        <dbReference type="PROSITE-ProRule" id="PRU00192"/>
    </source>
</evidence>
<feature type="domain" description="DH" evidence="5">
    <location>
        <begin position="212"/>
        <end position="331"/>
    </location>
</feature>
<feature type="domain" description="SH3" evidence="4">
    <location>
        <begin position="122"/>
        <end position="181"/>
    </location>
</feature>
<comment type="caution">
    <text evidence="6">The sequence shown here is derived from an EMBL/GenBank/DDBJ whole genome shotgun (WGS) entry which is preliminary data.</text>
</comment>
<feature type="non-terminal residue" evidence="6">
    <location>
        <position position="1"/>
    </location>
</feature>
<dbReference type="AlphaFoldDB" id="A0A8S2VTK7"/>
<dbReference type="SUPFAM" id="SSF50044">
    <property type="entry name" value="SH3-domain"/>
    <property type="match status" value="1"/>
</dbReference>
<dbReference type="InterPro" id="IPR035899">
    <property type="entry name" value="DBL_dom_sf"/>
</dbReference>
<dbReference type="Pfam" id="PF07653">
    <property type="entry name" value="SH3_2"/>
    <property type="match status" value="1"/>
</dbReference>
<reference evidence="6" key="1">
    <citation type="submission" date="2021-02" db="EMBL/GenBank/DDBJ databases">
        <authorList>
            <person name="Nowell W R."/>
        </authorList>
    </citation>
    <scope>NUCLEOTIDE SEQUENCE</scope>
</reference>
<sequence length="331" mass="39045">ISEALRHYQRLEKRCENHKKTHPSHHLHKEYKLRPSTEKSPFGKLKPLYFDPIQLRRKQCSSTLIEEENRGESSSSSGFRSISRSSIQTLSLVGNVDLPIVSSSLFKNNNNLQILFSNDEYSKPIYAEALWNHITLEPNYLPFNVGDLILVLNKNDQKLWYGRVGTNEGWFQAAFVRVKVCQEDSTIDERQPRDDIKYCKHRPIVVNKLNFMRSNVIQEIVKTENDYLNHLKNICNGYIGKMRQRSDLFSTRQIEVLMGNIEQIYSFHQHFFQLLKLSINEHCIHESLIGKYFLLYKEEFKQYSDYCINHPLSCIELNKLETLPSYKQFFE</sequence>
<proteinExistence type="predicted"/>
<dbReference type="Pfam" id="PF00621">
    <property type="entry name" value="RhoGEF"/>
    <property type="match status" value="1"/>
</dbReference>
<dbReference type="Proteomes" id="UP000682733">
    <property type="component" value="Unassembled WGS sequence"/>
</dbReference>
<dbReference type="InterPro" id="IPR053086">
    <property type="entry name" value="RhoGEF_domain"/>
</dbReference>
<dbReference type="InterPro" id="IPR036028">
    <property type="entry name" value="SH3-like_dom_sf"/>
</dbReference>
<dbReference type="GO" id="GO:0005085">
    <property type="term" value="F:guanyl-nucleotide exchange factor activity"/>
    <property type="evidence" value="ECO:0007669"/>
    <property type="project" value="InterPro"/>
</dbReference>
<dbReference type="PROSITE" id="PS50002">
    <property type="entry name" value="SH3"/>
    <property type="match status" value="1"/>
</dbReference>
<gene>
    <name evidence="6" type="ORF">TMI583_LOCUS44290</name>
</gene>
<dbReference type="PANTHER" id="PTHR45834:SF3">
    <property type="entry name" value="RHO GUANINE NUCLEOTIDE EXCHANGE FACTOR 3, ISOFORM L"/>
    <property type="match status" value="1"/>
</dbReference>
<keyword evidence="1 2" id="KW-0728">SH3 domain</keyword>
<evidence type="ECO:0000259" key="5">
    <source>
        <dbReference type="PROSITE" id="PS50010"/>
    </source>
</evidence>
<dbReference type="EMBL" id="CAJOBA010075879">
    <property type="protein sequence ID" value="CAF4417470.1"/>
    <property type="molecule type" value="Genomic_DNA"/>
</dbReference>
<feature type="non-terminal residue" evidence="6">
    <location>
        <position position="331"/>
    </location>
</feature>
<organism evidence="6 7">
    <name type="scientific">Didymodactylos carnosus</name>
    <dbReference type="NCBI Taxonomy" id="1234261"/>
    <lineage>
        <taxon>Eukaryota</taxon>
        <taxon>Metazoa</taxon>
        <taxon>Spiralia</taxon>
        <taxon>Gnathifera</taxon>
        <taxon>Rotifera</taxon>
        <taxon>Eurotatoria</taxon>
        <taxon>Bdelloidea</taxon>
        <taxon>Philodinida</taxon>
        <taxon>Philodinidae</taxon>
        <taxon>Didymodactylos</taxon>
    </lineage>
</organism>
<evidence type="ECO:0000259" key="4">
    <source>
        <dbReference type="PROSITE" id="PS50002"/>
    </source>
</evidence>
<feature type="compositionally biased region" description="Basic residues" evidence="3">
    <location>
        <begin position="17"/>
        <end position="29"/>
    </location>
</feature>
<feature type="region of interest" description="Disordered" evidence="3">
    <location>
        <begin position="17"/>
        <end position="39"/>
    </location>
</feature>
<dbReference type="Gene3D" id="1.20.900.10">
    <property type="entry name" value="Dbl homology (DH) domain"/>
    <property type="match status" value="1"/>
</dbReference>
<evidence type="ECO:0000256" key="3">
    <source>
        <dbReference type="SAM" id="MobiDB-lite"/>
    </source>
</evidence>
<dbReference type="Gene3D" id="2.30.30.40">
    <property type="entry name" value="SH3 Domains"/>
    <property type="match status" value="1"/>
</dbReference>
<dbReference type="InterPro" id="IPR000219">
    <property type="entry name" value="DH_dom"/>
</dbReference>
<evidence type="ECO:0000256" key="1">
    <source>
        <dbReference type="ARBA" id="ARBA00022443"/>
    </source>
</evidence>
<evidence type="ECO:0000313" key="6">
    <source>
        <dbReference type="EMBL" id="CAF4417470.1"/>
    </source>
</evidence>
<dbReference type="GO" id="GO:0005829">
    <property type="term" value="C:cytosol"/>
    <property type="evidence" value="ECO:0007669"/>
    <property type="project" value="TreeGrafter"/>
</dbReference>
<dbReference type="SMART" id="SM00326">
    <property type="entry name" value="SH3"/>
    <property type="match status" value="1"/>
</dbReference>